<dbReference type="Pfam" id="PF02643">
    <property type="entry name" value="DUF192"/>
    <property type="match status" value="1"/>
</dbReference>
<dbReference type="InterPro" id="IPR003795">
    <property type="entry name" value="DUF192"/>
</dbReference>
<dbReference type="Gene3D" id="2.60.120.1140">
    <property type="entry name" value="Protein of unknown function DUF192"/>
    <property type="match status" value="1"/>
</dbReference>
<protein>
    <submittedName>
        <fullName evidence="1">DUF192 domain-containing protein</fullName>
    </submittedName>
</protein>
<reference evidence="1" key="2">
    <citation type="submission" date="2022-01" db="EMBL/GenBank/DDBJ databases">
        <authorList>
            <person name="Zivanovic Y."/>
            <person name="Moreira D."/>
            <person name="Lopez-Garcia P."/>
        </authorList>
    </citation>
    <scope>NUCLEOTIDE SEQUENCE</scope>
    <source>
        <strain evidence="1">G9</strain>
    </source>
</reference>
<evidence type="ECO:0000313" key="1">
    <source>
        <dbReference type="EMBL" id="MDG2990884.1"/>
    </source>
</evidence>
<keyword evidence="2" id="KW-1185">Reference proteome</keyword>
<dbReference type="Proteomes" id="UP001154265">
    <property type="component" value="Unassembled WGS sequence"/>
</dbReference>
<name>A0ABT6EZ82_9SYNE</name>
<dbReference type="PROSITE" id="PS51257">
    <property type="entry name" value="PROKAR_LIPOPROTEIN"/>
    <property type="match status" value="1"/>
</dbReference>
<dbReference type="RefSeq" id="WP_277866776.1">
    <property type="nucleotide sequence ID" value="NZ_JAKKUT010000002.1"/>
</dbReference>
<proteinExistence type="predicted"/>
<dbReference type="EMBL" id="JAKKUT010000002">
    <property type="protein sequence ID" value="MDG2990884.1"/>
    <property type="molecule type" value="Genomic_DNA"/>
</dbReference>
<comment type="caution">
    <text evidence="1">The sequence shown here is derived from an EMBL/GenBank/DDBJ whole genome shotgun (WGS) entry which is preliminary data.</text>
</comment>
<dbReference type="InterPro" id="IPR038695">
    <property type="entry name" value="Saro_0823-like_sf"/>
</dbReference>
<sequence length="179" mass="19583">MFSGKLKFKQVKQIYSFFLALGVALTVIGCQALEQPSLNSQNSNVAIAGVSQILPITAQAIIGETVIDLEVAKTPAQQALGLMYRSELADNRGMLFPFDPPQLVSFWMKNCLISLDLIFIYEGEVIDIAENAPPCYDDPCPTYGPNQIIDHVLELRGGRAAEISLAVGDRLKIKPLEQS</sequence>
<evidence type="ECO:0000313" key="2">
    <source>
        <dbReference type="Proteomes" id="UP001154265"/>
    </source>
</evidence>
<accession>A0ABT6EZ82</accession>
<organism evidence="1 2">
    <name type="scientific">Candidatus Synechococcus calcipolaris G9</name>
    <dbReference type="NCBI Taxonomy" id="1497997"/>
    <lineage>
        <taxon>Bacteria</taxon>
        <taxon>Bacillati</taxon>
        <taxon>Cyanobacteriota</taxon>
        <taxon>Cyanophyceae</taxon>
        <taxon>Synechococcales</taxon>
        <taxon>Synechococcaceae</taxon>
        <taxon>Synechococcus</taxon>
    </lineage>
</organism>
<dbReference type="PANTHER" id="PTHR37953">
    <property type="entry name" value="UPF0127 PROTEIN MJ1496"/>
    <property type="match status" value="1"/>
</dbReference>
<gene>
    <name evidence="1" type="ORF">L3556_08080</name>
</gene>
<dbReference type="PANTHER" id="PTHR37953:SF1">
    <property type="entry name" value="UPF0127 PROTEIN MJ1496"/>
    <property type="match status" value="1"/>
</dbReference>
<reference evidence="1" key="1">
    <citation type="journal article" date="2022" name="Genome Biol. Evol.">
        <title>A New Gene Family Diagnostic for Intracellular Biomineralization of Amorphous Ca Carbonates by Cyanobacteria.</title>
        <authorList>
            <person name="Benzerara K."/>
            <person name="Duprat E."/>
            <person name="Bitard-Feildel T."/>
            <person name="Caumes G."/>
            <person name="Cassier-Chauvat C."/>
            <person name="Chauvat F."/>
            <person name="Dezi M."/>
            <person name="Diop S.I."/>
            <person name="Gaschignard G."/>
            <person name="Gorgen S."/>
            <person name="Gugger M."/>
            <person name="Lopez-Garcia P."/>
            <person name="Millet M."/>
            <person name="Skouri-Panet F."/>
            <person name="Moreira D."/>
            <person name="Callebaut I."/>
        </authorList>
    </citation>
    <scope>NUCLEOTIDE SEQUENCE</scope>
    <source>
        <strain evidence="1">G9</strain>
    </source>
</reference>